<evidence type="ECO:0000313" key="3">
    <source>
        <dbReference type="Proteomes" id="UP000612899"/>
    </source>
</evidence>
<dbReference type="InterPro" id="IPR010982">
    <property type="entry name" value="Lambda_DNA-bd_dom_sf"/>
</dbReference>
<dbReference type="InterPro" id="IPR043917">
    <property type="entry name" value="DUF5753"/>
</dbReference>
<evidence type="ECO:0000313" key="2">
    <source>
        <dbReference type="EMBL" id="GIH11735.1"/>
    </source>
</evidence>
<dbReference type="SMART" id="SM00530">
    <property type="entry name" value="HTH_XRE"/>
    <property type="match status" value="1"/>
</dbReference>
<dbReference type="Pfam" id="PF19054">
    <property type="entry name" value="DUF5753"/>
    <property type="match status" value="1"/>
</dbReference>
<reference evidence="2" key="1">
    <citation type="submission" date="2021-01" db="EMBL/GenBank/DDBJ databases">
        <title>Whole genome shotgun sequence of Rhizocola hellebori NBRC 109834.</title>
        <authorList>
            <person name="Komaki H."/>
            <person name="Tamura T."/>
        </authorList>
    </citation>
    <scope>NUCLEOTIDE SEQUENCE</scope>
    <source>
        <strain evidence="2">NBRC 109834</strain>
    </source>
</reference>
<dbReference type="EMBL" id="BONY01000160">
    <property type="protein sequence ID" value="GIH11735.1"/>
    <property type="molecule type" value="Genomic_DNA"/>
</dbReference>
<proteinExistence type="predicted"/>
<organism evidence="2 3">
    <name type="scientific">Rhizocola hellebori</name>
    <dbReference type="NCBI Taxonomy" id="1392758"/>
    <lineage>
        <taxon>Bacteria</taxon>
        <taxon>Bacillati</taxon>
        <taxon>Actinomycetota</taxon>
        <taxon>Actinomycetes</taxon>
        <taxon>Micromonosporales</taxon>
        <taxon>Micromonosporaceae</taxon>
        <taxon>Rhizocola</taxon>
    </lineage>
</organism>
<accession>A0A8J3QL57</accession>
<gene>
    <name evidence="2" type="ORF">Rhe02_98020</name>
</gene>
<dbReference type="CDD" id="cd00093">
    <property type="entry name" value="HTH_XRE"/>
    <property type="match status" value="1"/>
</dbReference>
<protein>
    <submittedName>
        <fullName evidence="2">Transcriptional regulator</fullName>
    </submittedName>
</protein>
<dbReference type="InterPro" id="IPR001387">
    <property type="entry name" value="Cro/C1-type_HTH"/>
</dbReference>
<dbReference type="AlphaFoldDB" id="A0A8J3QL57"/>
<keyword evidence="3" id="KW-1185">Reference proteome</keyword>
<dbReference type="GO" id="GO:0003677">
    <property type="term" value="F:DNA binding"/>
    <property type="evidence" value="ECO:0007669"/>
    <property type="project" value="InterPro"/>
</dbReference>
<name>A0A8J3QL57_9ACTN</name>
<dbReference type="Gene3D" id="1.10.260.40">
    <property type="entry name" value="lambda repressor-like DNA-binding domains"/>
    <property type="match status" value="1"/>
</dbReference>
<dbReference type="Pfam" id="PF13560">
    <property type="entry name" value="HTH_31"/>
    <property type="match status" value="1"/>
</dbReference>
<sequence>MHACKLGAHVAEAAYREFVGAELRRIRESMQISGEDVADALTWSQSKVSRVETAKIGISMRDLATLLHYYGVPEEVKAELISMNAEESGQEGAWIVRAGGPTRRQGEVAAIETRVNSIRQFHSGMVPGQLQSAGYARWLLTVGGYADVEGIVERRIGRQELLADPGSPRYRAVLDARALLFFPGDQPKLVDEQIGHLRERMGLKAIDVRIIPLSAKRQAAALVPFIIYEFQNKSPAVVLAESQTADLYLSSASDVDTYAQLFDRLTADALSEIDSRAYLDQLTRDIKRITKA</sequence>
<dbReference type="SUPFAM" id="SSF47413">
    <property type="entry name" value="lambda repressor-like DNA-binding domains"/>
    <property type="match status" value="1"/>
</dbReference>
<dbReference type="PROSITE" id="PS50943">
    <property type="entry name" value="HTH_CROC1"/>
    <property type="match status" value="1"/>
</dbReference>
<feature type="domain" description="HTH cro/C1-type" evidence="1">
    <location>
        <begin position="23"/>
        <end position="76"/>
    </location>
</feature>
<evidence type="ECO:0000259" key="1">
    <source>
        <dbReference type="PROSITE" id="PS50943"/>
    </source>
</evidence>
<dbReference type="Proteomes" id="UP000612899">
    <property type="component" value="Unassembled WGS sequence"/>
</dbReference>
<comment type="caution">
    <text evidence="2">The sequence shown here is derived from an EMBL/GenBank/DDBJ whole genome shotgun (WGS) entry which is preliminary data.</text>
</comment>